<feature type="chain" id="PRO_5045573012" evidence="2">
    <location>
        <begin position="28"/>
        <end position="219"/>
    </location>
</feature>
<name>A0ABV7B6R6_9GAMM</name>
<sequence length="219" mass="23922">MKRWHLTNRILAVAGVAGISMMGMAVADGHHRDSHVNVITQAVTEGTADNALQGEPMTYLIDFQDPDESRRWRAINDNVMGGISQGGMRVEAGVGVFSGETSLANNGGFASVRRDPEAFDLSDAPGLGLQVRGDGRTYQLRLYTDQLPQGAAYRASFQPAVGEWQRIALSWRDFEPMFRGRLLEGIPPIDPAGVDQVGLMIVDRQAGPFRLEVARLETL</sequence>
<evidence type="ECO:0000259" key="3">
    <source>
        <dbReference type="Pfam" id="PF08547"/>
    </source>
</evidence>
<evidence type="ECO:0000256" key="1">
    <source>
        <dbReference type="ARBA" id="ARBA00007884"/>
    </source>
</evidence>
<dbReference type="Pfam" id="PF08547">
    <property type="entry name" value="CIA30"/>
    <property type="match status" value="1"/>
</dbReference>
<comment type="similarity">
    <text evidence="1">Belongs to the CIA30 family.</text>
</comment>
<dbReference type="SUPFAM" id="SSF49785">
    <property type="entry name" value="Galactose-binding domain-like"/>
    <property type="match status" value="1"/>
</dbReference>
<feature type="signal peptide" evidence="2">
    <location>
        <begin position="1"/>
        <end position="27"/>
    </location>
</feature>
<dbReference type="InterPro" id="IPR013857">
    <property type="entry name" value="NADH-UbQ_OxRdtase-assoc_prot30"/>
</dbReference>
<organism evidence="4 5">
    <name type="scientific">Halomonas tibetensis</name>
    <dbReference type="NCBI Taxonomy" id="2259590"/>
    <lineage>
        <taxon>Bacteria</taxon>
        <taxon>Pseudomonadati</taxon>
        <taxon>Pseudomonadota</taxon>
        <taxon>Gammaproteobacteria</taxon>
        <taxon>Oceanospirillales</taxon>
        <taxon>Halomonadaceae</taxon>
        <taxon>Halomonas</taxon>
    </lineage>
</organism>
<dbReference type="Proteomes" id="UP001595386">
    <property type="component" value="Unassembled WGS sequence"/>
</dbReference>
<dbReference type="PANTHER" id="PTHR13194:SF19">
    <property type="entry name" value="NAD(P)-BINDING ROSSMANN-FOLD SUPERFAMILY PROTEIN"/>
    <property type="match status" value="1"/>
</dbReference>
<dbReference type="RefSeq" id="WP_379760409.1">
    <property type="nucleotide sequence ID" value="NZ_JBHRSQ010000018.1"/>
</dbReference>
<comment type="caution">
    <text evidence="4">The sequence shown here is derived from an EMBL/GenBank/DDBJ whole genome shotgun (WGS) entry which is preliminary data.</text>
</comment>
<dbReference type="PANTHER" id="PTHR13194">
    <property type="entry name" value="COMPLEX I INTERMEDIATE-ASSOCIATED PROTEIN 30"/>
    <property type="match status" value="1"/>
</dbReference>
<feature type="domain" description="NADH:ubiquinone oxidoreductase intermediate-associated protein 30" evidence="3">
    <location>
        <begin position="61"/>
        <end position="213"/>
    </location>
</feature>
<evidence type="ECO:0000313" key="5">
    <source>
        <dbReference type="Proteomes" id="UP001595386"/>
    </source>
</evidence>
<dbReference type="EMBL" id="JBHRSQ010000018">
    <property type="protein sequence ID" value="MFC2993102.1"/>
    <property type="molecule type" value="Genomic_DNA"/>
</dbReference>
<proteinExistence type="inferred from homology"/>
<dbReference type="InterPro" id="IPR008979">
    <property type="entry name" value="Galactose-bd-like_sf"/>
</dbReference>
<keyword evidence="5" id="KW-1185">Reference proteome</keyword>
<accession>A0ABV7B6R6</accession>
<evidence type="ECO:0000256" key="2">
    <source>
        <dbReference type="SAM" id="SignalP"/>
    </source>
</evidence>
<gene>
    <name evidence="4" type="ORF">ACFODV_13815</name>
</gene>
<reference evidence="5" key="1">
    <citation type="journal article" date="2019" name="Int. J. Syst. Evol. Microbiol.">
        <title>The Global Catalogue of Microorganisms (GCM) 10K type strain sequencing project: providing services to taxonomists for standard genome sequencing and annotation.</title>
        <authorList>
            <consortium name="The Broad Institute Genomics Platform"/>
            <consortium name="The Broad Institute Genome Sequencing Center for Infectious Disease"/>
            <person name="Wu L."/>
            <person name="Ma J."/>
        </authorList>
    </citation>
    <scope>NUCLEOTIDE SEQUENCE [LARGE SCALE GENOMIC DNA]</scope>
    <source>
        <strain evidence="5">KCTC 52660</strain>
    </source>
</reference>
<keyword evidence="2" id="KW-0732">Signal</keyword>
<protein>
    <submittedName>
        <fullName evidence="4">CIA30 family protein</fullName>
    </submittedName>
</protein>
<evidence type="ECO:0000313" key="4">
    <source>
        <dbReference type="EMBL" id="MFC2993102.1"/>
    </source>
</evidence>
<dbReference type="InterPro" id="IPR039131">
    <property type="entry name" value="NDUFAF1"/>
</dbReference>